<sequence length="605" mass="68921">MGGILGSESREVRIGHSLSEAEQQYLAKRRETVLQCLKQHSIVCSKGEVPNIAVLGSGGGLRAMVGLLGSLSQLGECALLDCIMYLSGISGSTWCMASLYKEPDWSTNLETVKDKITQRLAEGSIRWWEMGHKLVKYYSEKHNFSLTDVWAALLVSKMVKEIDENTLSEQRGKHTNDPYPIYSVIDKQCKYDRQNADVWFEITPDESGYSLTGAFVDSLYLGSQFKNGAKINDQPENDMLYLQGLCASMIADMEEILKTLYDLVMKIQETIRENPTLQPPAAQKGCQVLLALLELNLHHLRKEDTEGHMETINELLKEMEETIQENPTSETPAMEKGFQELLRLVDLNHHHLRKKDTEGHLEDLNERGRSGIRSPENQMTSVGTISETDAVTLTACSSFLVMFKGQSFWDKIWITIIRSIEEVLHWIWGKTYNYLSEMSVKDVDPSVLLSETREYEDTAAILNAPYVSVLRKERDIDLIISLDFSEKDPFKTVFTAAEICKELQIPFPEVVLPPGEKTKPKDFYVFKDNTEAPTVIHIPLFNDINCKGQIEKWRKRYATMRMSYSHNDIKDLLEKSESNIQNNKENLLKEISYIVAQKKSFTSLD</sequence>
<dbReference type="SUPFAM" id="SSF52151">
    <property type="entry name" value="FabD/lysophospholipase-like"/>
    <property type="match status" value="2"/>
</dbReference>
<dbReference type="InterPro" id="IPR016035">
    <property type="entry name" value="Acyl_Trfase/lysoPLipase"/>
</dbReference>
<feature type="domain" description="PLA2c" evidence="4">
    <location>
        <begin position="4"/>
        <end position="605"/>
    </location>
</feature>
<evidence type="ECO:0000256" key="2">
    <source>
        <dbReference type="ARBA" id="ARBA00023098"/>
    </source>
</evidence>
<dbReference type="GeneTree" id="ENSGT01030000234606"/>
<dbReference type="GO" id="GO:0046475">
    <property type="term" value="P:glycerophospholipid catabolic process"/>
    <property type="evidence" value="ECO:0007669"/>
    <property type="project" value="TreeGrafter"/>
</dbReference>
<evidence type="ECO:0000259" key="4">
    <source>
        <dbReference type="PROSITE" id="PS51210"/>
    </source>
</evidence>
<dbReference type="Gene3D" id="3.40.1090.10">
    <property type="entry name" value="Cytosolic phospholipase A2 catalytic domain"/>
    <property type="match status" value="1"/>
</dbReference>
<dbReference type="OrthoDB" id="6121437at2759"/>
<evidence type="ECO:0000256" key="3">
    <source>
        <dbReference type="PROSITE-ProRule" id="PRU00555"/>
    </source>
</evidence>
<dbReference type="PROSITE" id="PS51210">
    <property type="entry name" value="PLA2C"/>
    <property type="match status" value="1"/>
</dbReference>
<dbReference type="GO" id="GO:0005654">
    <property type="term" value="C:nucleoplasm"/>
    <property type="evidence" value="ECO:0007669"/>
    <property type="project" value="TreeGrafter"/>
</dbReference>
<evidence type="ECO:0000313" key="5">
    <source>
        <dbReference type="Ensembl" id="ENSPNAP00000013795.1"/>
    </source>
</evidence>
<dbReference type="RefSeq" id="XP_017579666.1">
    <property type="nucleotide sequence ID" value="XM_017724177.1"/>
</dbReference>
<evidence type="ECO:0000313" key="6">
    <source>
        <dbReference type="Proteomes" id="UP001501920"/>
    </source>
</evidence>
<dbReference type="GO" id="GO:0047498">
    <property type="term" value="F:calcium-dependent phospholipase A2 activity"/>
    <property type="evidence" value="ECO:0007669"/>
    <property type="project" value="TreeGrafter"/>
</dbReference>
<dbReference type="GO" id="GO:0005635">
    <property type="term" value="C:nuclear envelope"/>
    <property type="evidence" value="ECO:0007669"/>
    <property type="project" value="TreeGrafter"/>
</dbReference>
<reference evidence="5" key="3">
    <citation type="submission" date="2025-09" db="UniProtKB">
        <authorList>
            <consortium name="Ensembl"/>
        </authorList>
    </citation>
    <scope>IDENTIFICATION</scope>
</reference>
<dbReference type="AlphaFoldDB" id="A0A3B4CR08"/>
<dbReference type="GeneID" id="108443469"/>
<dbReference type="InterPro" id="IPR002642">
    <property type="entry name" value="LysoPLipase_cat_dom"/>
</dbReference>
<dbReference type="Ensembl" id="ENSPNAT00000021494.2">
    <property type="protein sequence ID" value="ENSPNAP00000013795.1"/>
    <property type="gene ID" value="ENSPNAG00000007058.2"/>
</dbReference>
<keyword evidence="2 3" id="KW-0443">Lipid metabolism</keyword>
<reference evidence="5" key="2">
    <citation type="submission" date="2025-08" db="UniProtKB">
        <authorList>
            <consortium name="Ensembl"/>
        </authorList>
    </citation>
    <scope>IDENTIFICATION</scope>
</reference>
<dbReference type="GO" id="GO:0005544">
    <property type="term" value="F:calcium-dependent phospholipid binding"/>
    <property type="evidence" value="ECO:0007669"/>
    <property type="project" value="TreeGrafter"/>
</dbReference>
<keyword evidence="1 3" id="KW-0378">Hydrolase</keyword>
<dbReference type="PANTHER" id="PTHR10728:SF39">
    <property type="entry name" value="CYTOSOLIC PHOSPHOLIPASE A2 GAMMA"/>
    <property type="match status" value="1"/>
</dbReference>
<protein>
    <recommendedName>
        <fullName evidence="4">PLA2c domain-containing protein</fullName>
    </recommendedName>
</protein>
<evidence type="ECO:0000256" key="1">
    <source>
        <dbReference type="ARBA" id="ARBA00022801"/>
    </source>
</evidence>
<reference evidence="5 6" key="1">
    <citation type="submission" date="2020-10" db="EMBL/GenBank/DDBJ databases">
        <title>Pygocentrus nattereri (red-bellied piranha) genome, fPygNat1, primary haplotype.</title>
        <authorList>
            <person name="Myers G."/>
            <person name="Meyer A."/>
            <person name="Karagic N."/>
            <person name="Pippel M."/>
            <person name="Winkler S."/>
            <person name="Tracey A."/>
            <person name="Wood J."/>
            <person name="Formenti G."/>
            <person name="Howe K."/>
            <person name="Fedrigo O."/>
            <person name="Jarvis E.D."/>
        </authorList>
    </citation>
    <scope>NUCLEOTIDE SEQUENCE [LARGE SCALE GENOMIC DNA]</scope>
</reference>
<keyword evidence="6" id="KW-1185">Reference proteome</keyword>
<accession>A0A3B4CR08</accession>
<dbReference type="GO" id="GO:0005509">
    <property type="term" value="F:calcium ion binding"/>
    <property type="evidence" value="ECO:0007669"/>
    <property type="project" value="TreeGrafter"/>
</dbReference>
<dbReference type="SMART" id="SM00022">
    <property type="entry name" value="PLAc"/>
    <property type="match status" value="1"/>
</dbReference>
<dbReference type="GO" id="GO:0005829">
    <property type="term" value="C:cytosol"/>
    <property type="evidence" value="ECO:0007669"/>
    <property type="project" value="TreeGrafter"/>
</dbReference>
<dbReference type="PANTHER" id="PTHR10728">
    <property type="entry name" value="CYTOSOLIC PHOSPHOLIPASE A2"/>
    <property type="match status" value="1"/>
</dbReference>
<dbReference type="Pfam" id="PF01735">
    <property type="entry name" value="PLA2_B"/>
    <property type="match status" value="1"/>
</dbReference>
<dbReference type="STRING" id="42514.ENSPNAP00000013795"/>
<dbReference type="OMA" id="HMETINE"/>
<name>A0A3B4CR08_PYGNA</name>
<keyword evidence="3" id="KW-0442">Lipid degradation</keyword>
<organism evidence="5 6">
    <name type="scientific">Pygocentrus nattereri</name>
    <name type="common">Red-bellied piranha</name>
    <dbReference type="NCBI Taxonomy" id="42514"/>
    <lineage>
        <taxon>Eukaryota</taxon>
        <taxon>Metazoa</taxon>
        <taxon>Chordata</taxon>
        <taxon>Craniata</taxon>
        <taxon>Vertebrata</taxon>
        <taxon>Euteleostomi</taxon>
        <taxon>Actinopterygii</taxon>
        <taxon>Neopterygii</taxon>
        <taxon>Teleostei</taxon>
        <taxon>Ostariophysi</taxon>
        <taxon>Characiformes</taxon>
        <taxon>Characoidei</taxon>
        <taxon>Pygocentrus</taxon>
    </lineage>
</organism>
<dbReference type="Proteomes" id="UP001501920">
    <property type="component" value="Chromosome 9"/>
</dbReference>
<proteinExistence type="predicted"/>